<gene>
    <name evidence="15" type="ORF">STAS_10333</name>
</gene>
<evidence type="ECO:0000256" key="9">
    <source>
        <dbReference type="ARBA" id="ARBA00023157"/>
    </source>
</evidence>
<dbReference type="OrthoDB" id="2113341at2759"/>
<protein>
    <recommendedName>
        <fullName evidence="2 13">Peroxidase</fullName>
        <ecNumber evidence="2 13">1.11.1.7</ecNumber>
    </recommendedName>
</protein>
<feature type="domain" description="Plant heme peroxidase family profile" evidence="14">
    <location>
        <begin position="72"/>
        <end position="276"/>
    </location>
</feature>
<dbReference type="GO" id="GO:0006979">
    <property type="term" value="P:response to oxidative stress"/>
    <property type="evidence" value="ECO:0007669"/>
    <property type="project" value="UniProtKB-UniRule"/>
</dbReference>
<dbReference type="EMBL" id="BKCP01004849">
    <property type="protein sequence ID" value="GER34144.1"/>
    <property type="molecule type" value="Genomic_DNA"/>
</dbReference>
<comment type="subcellular location">
    <subcellularLocation>
        <location evidence="13">Secreted</location>
    </subcellularLocation>
</comment>
<accession>A0A5A7PN06</accession>
<feature type="binding site" evidence="10">
    <location>
        <position position="111"/>
    </location>
    <ligand>
        <name>substrate</name>
    </ligand>
</feature>
<keyword evidence="5 11" id="KW-0479">Metal-binding</keyword>
<dbReference type="GO" id="GO:0005576">
    <property type="term" value="C:extracellular region"/>
    <property type="evidence" value="ECO:0007669"/>
    <property type="project" value="UniProtKB-SubCell"/>
</dbReference>
<dbReference type="Proteomes" id="UP000325081">
    <property type="component" value="Unassembled WGS sequence"/>
</dbReference>
<dbReference type="EC" id="1.11.1.7" evidence="2 13"/>
<dbReference type="InterPro" id="IPR002016">
    <property type="entry name" value="Haem_peroxidase"/>
</dbReference>
<feature type="disulfide bond" evidence="12">
    <location>
        <begin position="148"/>
        <end position="180"/>
    </location>
</feature>
<keyword evidence="3 13" id="KW-0575">Peroxidase</keyword>
<keyword evidence="13" id="KW-0964">Secreted</keyword>
<evidence type="ECO:0000259" key="14">
    <source>
        <dbReference type="PROSITE" id="PS50873"/>
    </source>
</evidence>
<evidence type="ECO:0000313" key="15">
    <source>
        <dbReference type="EMBL" id="GER34144.1"/>
    </source>
</evidence>
<comment type="catalytic activity">
    <reaction evidence="1 13">
        <text>2 a phenolic donor + H2O2 = 2 a phenolic radical donor + 2 H2O</text>
        <dbReference type="Rhea" id="RHEA:56136"/>
        <dbReference type="ChEBI" id="CHEBI:15377"/>
        <dbReference type="ChEBI" id="CHEBI:16240"/>
        <dbReference type="ChEBI" id="CHEBI:139520"/>
        <dbReference type="ChEBI" id="CHEBI:139521"/>
        <dbReference type="EC" id="1.11.1.7"/>
    </reaction>
</comment>
<dbReference type="InterPro" id="IPR010255">
    <property type="entry name" value="Haem_peroxidase_sf"/>
</dbReference>
<keyword evidence="11 13" id="KW-0106">Calcium</keyword>
<feature type="signal peptide" evidence="13">
    <location>
        <begin position="1"/>
        <end position="27"/>
    </location>
</feature>
<evidence type="ECO:0000256" key="1">
    <source>
        <dbReference type="ARBA" id="ARBA00000189"/>
    </source>
</evidence>
<keyword evidence="4 13" id="KW-0349">Heme</keyword>
<dbReference type="PANTHER" id="PTHR31517">
    <property type="match status" value="1"/>
</dbReference>
<evidence type="ECO:0000256" key="11">
    <source>
        <dbReference type="PIRSR" id="PIRSR600823-3"/>
    </source>
</evidence>
<dbReference type="GO" id="GO:0042744">
    <property type="term" value="P:hydrogen peroxide catabolic process"/>
    <property type="evidence" value="ECO:0007669"/>
    <property type="project" value="UniProtKB-KW"/>
</dbReference>
<feature type="binding site" evidence="11">
    <location>
        <position position="142"/>
    </location>
    <ligand>
        <name>Ca(2+)</name>
        <dbReference type="ChEBI" id="CHEBI:29108"/>
        <label>2</label>
    </ligand>
</feature>
<evidence type="ECO:0000256" key="7">
    <source>
        <dbReference type="ARBA" id="ARBA00023002"/>
    </source>
</evidence>
<dbReference type="PRINTS" id="PR00461">
    <property type="entry name" value="PLPEROXIDASE"/>
</dbReference>
<dbReference type="Pfam" id="PF00141">
    <property type="entry name" value="peroxidase"/>
    <property type="match status" value="1"/>
</dbReference>
<comment type="cofactor">
    <cofactor evidence="11 13">
        <name>Ca(2+)</name>
        <dbReference type="ChEBI" id="CHEBI:29108"/>
    </cofactor>
    <text evidence="11 13">Binds 2 calcium ions per subunit.</text>
</comment>
<feature type="binding site" description="axial binding residue" evidence="11">
    <location>
        <position position="141"/>
    </location>
    <ligand>
        <name>heme b</name>
        <dbReference type="ChEBI" id="CHEBI:60344"/>
    </ligand>
    <ligandPart>
        <name>Fe</name>
        <dbReference type="ChEBI" id="CHEBI:18248"/>
    </ligandPart>
</feature>
<keyword evidence="16" id="KW-1185">Reference proteome</keyword>
<dbReference type="Gene3D" id="1.10.420.10">
    <property type="entry name" value="Peroxidase, domain 2"/>
    <property type="match status" value="1"/>
</dbReference>
<dbReference type="PROSITE" id="PS50873">
    <property type="entry name" value="PEROXIDASE_4"/>
    <property type="match status" value="1"/>
</dbReference>
<keyword evidence="7 13" id="KW-0560">Oxidoreductase</keyword>
<feature type="chain" id="PRO_5023077537" description="Peroxidase" evidence="13">
    <location>
        <begin position="28"/>
        <end position="283"/>
    </location>
</feature>
<proteinExistence type="inferred from homology"/>
<comment type="cofactor">
    <cofactor evidence="11 13">
        <name>heme b</name>
        <dbReference type="ChEBI" id="CHEBI:60344"/>
    </cofactor>
    <text evidence="11 13">Binds 1 heme b (iron(II)-protoporphyrin IX) group per subunit.</text>
</comment>
<comment type="caution">
    <text evidence="15">The sequence shown here is derived from an EMBL/GenBank/DDBJ whole genome shotgun (WGS) entry which is preliminary data.</text>
</comment>
<evidence type="ECO:0000256" key="12">
    <source>
        <dbReference type="PIRSR" id="PIRSR600823-5"/>
    </source>
</evidence>
<dbReference type="AlphaFoldDB" id="A0A5A7PN06"/>
<keyword evidence="8 11" id="KW-0408">Iron</keyword>
<dbReference type="Gene3D" id="1.10.520.10">
    <property type="match status" value="2"/>
</dbReference>
<dbReference type="PANTHER" id="PTHR31517:SF84">
    <property type="entry name" value="PEROXIDASE"/>
    <property type="match status" value="1"/>
</dbReference>
<evidence type="ECO:0000256" key="2">
    <source>
        <dbReference type="ARBA" id="ARBA00012313"/>
    </source>
</evidence>
<reference evidence="16" key="1">
    <citation type="journal article" date="2019" name="Curr. Biol.">
        <title>Genome Sequence of Striga asiatica Provides Insight into the Evolution of Plant Parasitism.</title>
        <authorList>
            <person name="Yoshida S."/>
            <person name="Kim S."/>
            <person name="Wafula E.K."/>
            <person name="Tanskanen J."/>
            <person name="Kim Y.M."/>
            <person name="Honaas L."/>
            <person name="Yang Z."/>
            <person name="Spallek T."/>
            <person name="Conn C.E."/>
            <person name="Ichihashi Y."/>
            <person name="Cheong K."/>
            <person name="Cui S."/>
            <person name="Der J.P."/>
            <person name="Gundlach H."/>
            <person name="Jiao Y."/>
            <person name="Hori C."/>
            <person name="Ishida J.K."/>
            <person name="Kasahara H."/>
            <person name="Kiba T."/>
            <person name="Kim M.S."/>
            <person name="Koo N."/>
            <person name="Laohavisit A."/>
            <person name="Lee Y.H."/>
            <person name="Lumba S."/>
            <person name="McCourt P."/>
            <person name="Mortimer J.C."/>
            <person name="Mutuku J.M."/>
            <person name="Nomura T."/>
            <person name="Sasaki-Sekimoto Y."/>
            <person name="Seto Y."/>
            <person name="Wang Y."/>
            <person name="Wakatake T."/>
            <person name="Sakakibara H."/>
            <person name="Demura T."/>
            <person name="Yamaguchi S."/>
            <person name="Yoneyama K."/>
            <person name="Manabe R.I."/>
            <person name="Nelson D.C."/>
            <person name="Schulman A.H."/>
            <person name="Timko M.P."/>
            <person name="dePamphilis C.W."/>
            <person name="Choi D."/>
            <person name="Shirasu K."/>
        </authorList>
    </citation>
    <scope>NUCLEOTIDE SEQUENCE [LARGE SCALE GENOMIC DNA]</scope>
    <source>
        <strain evidence="16">cv. UVA1</strain>
    </source>
</reference>
<evidence type="ECO:0000256" key="13">
    <source>
        <dbReference type="RuleBase" id="RU362060"/>
    </source>
</evidence>
<dbReference type="FunFam" id="1.10.420.10:FF:000007">
    <property type="entry name" value="Peroxidase"/>
    <property type="match status" value="1"/>
</dbReference>
<sequence>MKGCEGFNLPAAWIVVVLSLYVGRMQAAVSLPPEARQLRRQFYKKLNTCAPVEPFVRHQVELWWGRDKTITAKLLKLLYADCMVNAGAPSYPVLLGRRDGMDSKASWVDLPLPSISVTQGLAYFQSKGLDSQDYATLLGSHTLGKTHCRYVNDRLYNFNKTGKPDPSMSRATLDNLRQQCPQTLRNKDPTVFLTSQSGAQYRFTNKYYSNVLSFDSVLGVDQGLLYNYNTSQLALEYAGSMEQFKRAFALSVTRMSSLKVLTGKQGEIRRNCRYTNKNNPYIN</sequence>
<dbReference type="GO" id="GO:0046872">
    <property type="term" value="F:metal ion binding"/>
    <property type="evidence" value="ECO:0007669"/>
    <property type="project" value="UniProtKB-UniRule"/>
</dbReference>
<dbReference type="InterPro" id="IPR000823">
    <property type="entry name" value="Peroxidase_pln"/>
</dbReference>
<dbReference type="SUPFAM" id="SSF48113">
    <property type="entry name" value="Heme-dependent peroxidases"/>
    <property type="match status" value="1"/>
</dbReference>
<evidence type="ECO:0000256" key="5">
    <source>
        <dbReference type="ARBA" id="ARBA00022723"/>
    </source>
</evidence>
<comment type="function">
    <text evidence="13">Removal of H(2)O(2), oxidation of toxic reductants, biosynthesis and degradation of lignin, suberization, auxin catabolism, response to environmental stresses such as wounding, pathogen attack and oxidative stress.</text>
</comment>
<keyword evidence="9 12" id="KW-1015">Disulfide bond</keyword>
<evidence type="ECO:0000313" key="16">
    <source>
        <dbReference type="Proteomes" id="UP000325081"/>
    </source>
</evidence>
<name>A0A5A7PN06_STRAF</name>
<evidence type="ECO:0000256" key="6">
    <source>
        <dbReference type="ARBA" id="ARBA00022729"/>
    </source>
</evidence>
<keyword evidence="6 13" id="KW-0732">Signal</keyword>
<organism evidence="15 16">
    <name type="scientific">Striga asiatica</name>
    <name type="common">Asiatic witchweed</name>
    <name type="synonym">Buchnera asiatica</name>
    <dbReference type="NCBI Taxonomy" id="4170"/>
    <lineage>
        <taxon>Eukaryota</taxon>
        <taxon>Viridiplantae</taxon>
        <taxon>Streptophyta</taxon>
        <taxon>Embryophyta</taxon>
        <taxon>Tracheophyta</taxon>
        <taxon>Spermatophyta</taxon>
        <taxon>Magnoliopsida</taxon>
        <taxon>eudicotyledons</taxon>
        <taxon>Gunneridae</taxon>
        <taxon>Pentapetalae</taxon>
        <taxon>asterids</taxon>
        <taxon>lamiids</taxon>
        <taxon>Lamiales</taxon>
        <taxon>Orobanchaceae</taxon>
        <taxon>Buchnereae</taxon>
        <taxon>Striga</taxon>
    </lineage>
</organism>
<keyword evidence="13" id="KW-0376">Hydrogen peroxide</keyword>
<evidence type="ECO:0000256" key="4">
    <source>
        <dbReference type="ARBA" id="ARBA00022617"/>
    </source>
</evidence>
<evidence type="ECO:0000256" key="3">
    <source>
        <dbReference type="ARBA" id="ARBA00022559"/>
    </source>
</evidence>
<evidence type="ECO:0000256" key="10">
    <source>
        <dbReference type="PIRSR" id="PIRSR600823-2"/>
    </source>
</evidence>
<evidence type="ECO:0000256" key="8">
    <source>
        <dbReference type="ARBA" id="ARBA00023004"/>
    </source>
</evidence>
<dbReference type="GO" id="GO:0140825">
    <property type="term" value="F:lactoperoxidase activity"/>
    <property type="evidence" value="ECO:0007669"/>
    <property type="project" value="UniProtKB-EC"/>
</dbReference>
<dbReference type="GO" id="GO:0020037">
    <property type="term" value="F:heme binding"/>
    <property type="evidence" value="ECO:0007669"/>
    <property type="project" value="UniProtKB-UniRule"/>
</dbReference>
<comment type="similarity">
    <text evidence="13">Belongs to the peroxidase family. Classical plant (class III) peroxidase subfamily.</text>
</comment>